<dbReference type="AlphaFoldDB" id="A0AA42CIK9"/>
<keyword evidence="4 7" id="KW-0812">Transmembrane</keyword>
<dbReference type="RefSeq" id="WP_264714766.1">
    <property type="nucleotide sequence ID" value="NZ_JAPDNT010000014.1"/>
</dbReference>
<dbReference type="InterPro" id="IPR001640">
    <property type="entry name" value="Lgt"/>
</dbReference>
<dbReference type="Proteomes" id="UP001165679">
    <property type="component" value="Unassembled WGS sequence"/>
</dbReference>
<dbReference type="NCBIfam" id="TIGR00544">
    <property type="entry name" value="lgt"/>
    <property type="match status" value="1"/>
</dbReference>
<dbReference type="EC" id="2.5.1.145" evidence="7"/>
<feature type="transmembrane region" description="Helical" evidence="7">
    <location>
        <begin position="233"/>
        <end position="260"/>
    </location>
</feature>
<comment type="similarity">
    <text evidence="1 7">Belongs to the Lgt family.</text>
</comment>
<feature type="transmembrane region" description="Helical" evidence="7">
    <location>
        <begin position="91"/>
        <end position="114"/>
    </location>
</feature>
<evidence type="ECO:0000256" key="5">
    <source>
        <dbReference type="ARBA" id="ARBA00022989"/>
    </source>
</evidence>
<evidence type="ECO:0000256" key="4">
    <source>
        <dbReference type="ARBA" id="ARBA00022692"/>
    </source>
</evidence>
<dbReference type="GO" id="GO:0042158">
    <property type="term" value="P:lipoprotein biosynthetic process"/>
    <property type="evidence" value="ECO:0007669"/>
    <property type="project" value="UniProtKB-UniRule"/>
</dbReference>
<dbReference type="GO" id="GO:0008961">
    <property type="term" value="F:phosphatidylglycerol-prolipoprotein diacylglyceryl transferase activity"/>
    <property type="evidence" value="ECO:0007669"/>
    <property type="project" value="UniProtKB-UniRule"/>
</dbReference>
<keyword evidence="5 7" id="KW-1133">Transmembrane helix</keyword>
<dbReference type="GO" id="GO:0005886">
    <property type="term" value="C:plasma membrane"/>
    <property type="evidence" value="ECO:0007669"/>
    <property type="project" value="UniProtKB-SubCell"/>
</dbReference>
<dbReference type="Pfam" id="PF01790">
    <property type="entry name" value="LGT"/>
    <property type="match status" value="1"/>
</dbReference>
<keyword evidence="3 7" id="KW-0808">Transferase</keyword>
<evidence type="ECO:0000313" key="9">
    <source>
        <dbReference type="Proteomes" id="UP001165679"/>
    </source>
</evidence>
<dbReference type="PROSITE" id="PS01311">
    <property type="entry name" value="LGT"/>
    <property type="match status" value="1"/>
</dbReference>
<dbReference type="PANTHER" id="PTHR30589:SF0">
    <property type="entry name" value="PHOSPHATIDYLGLYCEROL--PROLIPOPROTEIN DIACYLGLYCERYL TRANSFERASE"/>
    <property type="match status" value="1"/>
</dbReference>
<comment type="catalytic activity">
    <reaction evidence="7">
        <text>L-cysteinyl-[prolipoprotein] + a 1,2-diacyl-sn-glycero-3-phospho-(1'-sn-glycerol) = an S-1,2-diacyl-sn-glyceryl-L-cysteinyl-[prolipoprotein] + sn-glycerol 1-phosphate + H(+)</text>
        <dbReference type="Rhea" id="RHEA:56712"/>
        <dbReference type="Rhea" id="RHEA-COMP:14679"/>
        <dbReference type="Rhea" id="RHEA-COMP:14680"/>
        <dbReference type="ChEBI" id="CHEBI:15378"/>
        <dbReference type="ChEBI" id="CHEBI:29950"/>
        <dbReference type="ChEBI" id="CHEBI:57685"/>
        <dbReference type="ChEBI" id="CHEBI:64716"/>
        <dbReference type="ChEBI" id="CHEBI:140658"/>
        <dbReference type="EC" id="2.5.1.145"/>
    </reaction>
</comment>
<feature type="transmembrane region" description="Helical" evidence="7">
    <location>
        <begin position="126"/>
        <end position="147"/>
    </location>
</feature>
<keyword evidence="2 7" id="KW-1003">Cell membrane</keyword>
<feature type="transmembrane region" description="Helical" evidence="7">
    <location>
        <begin position="59"/>
        <end position="79"/>
    </location>
</feature>
<sequence>MLPVLLFPQFDPVIIQVGPLAIRWYALAYIVGLVLGWRLVRRLAQQAPVVATPVQVDDFLTWATLGVVLGGRLGYVLFYQPDRFLAAPLEIFAVWQGGMSFHGGMLGVAIAIIWFCRRQRIPILGFADRIAVAAPIGLGLGRVANFINGELWGRPAPEDLPWAMIFPTGGPVARHPSQIYQALMEGLILFVVMFALSRREALRARFGLLTGIFLTGYALARIIGELFRQPDAFLGFLFAGATMGQLLSVPMLLVGLALVVRAKPQPVSP</sequence>
<protein>
    <recommendedName>
        <fullName evidence="7">Phosphatidylglycerol--prolipoprotein diacylglyceryl transferase</fullName>
        <ecNumber evidence="7">2.5.1.145</ecNumber>
    </recommendedName>
</protein>
<feature type="transmembrane region" description="Helical" evidence="7">
    <location>
        <begin position="208"/>
        <end position="227"/>
    </location>
</feature>
<evidence type="ECO:0000256" key="1">
    <source>
        <dbReference type="ARBA" id="ARBA00007150"/>
    </source>
</evidence>
<comment type="pathway">
    <text evidence="7">Protein modification; lipoprotein biosynthesis (diacylglyceryl transfer).</text>
</comment>
<comment type="caution">
    <text evidence="8">The sequence shown here is derived from an EMBL/GenBank/DDBJ whole genome shotgun (WGS) entry which is preliminary data.</text>
</comment>
<reference evidence="8" key="1">
    <citation type="submission" date="2022-09" db="EMBL/GenBank/DDBJ databases">
        <title>Rhodovastum sp. nov. RN2-1 isolated from soil in Seongnam, South Korea.</title>
        <authorList>
            <person name="Le N.T."/>
        </authorList>
    </citation>
    <scope>NUCLEOTIDE SEQUENCE</scope>
    <source>
        <strain evidence="8">RN2-1</strain>
    </source>
</reference>
<name>A0AA42CIK9_9PROT</name>
<comment type="subcellular location">
    <subcellularLocation>
        <location evidence="7">Cell membrane</location>
        <topology evidence="7">Multi-pass membrane protein</topology>
    </subcellularLocation>
</comment>
<evidence type="ECO:0000256" key="3">
    <source>
        <dbReference type="ARBA" id="ARBA00022679"/>
    </source>
</evidence>
<feature type="transmembrane region" description="Helical" evidence="7">
    <location>
        <begin position="20"/>
        <end position="39"/>
    </location>
</feature>
<dbReference type="HAMAP" id="MF_01147">
    <property type="entry name" value="Lgt"/>
    <property type="match status" value="1"/>
</dbReference>
<dbReference type="EMBL" id="JAPDNT010000014">
    <property type="protein sequence ID" value="MCW3476027.1"/>
    <property type="molecule type" value="Genomic_DNA"/>
</dbReference>
<dbReference type="PANTHER" id="PTHR30589">
    <property type="entry name" value="PROLIPOPROTEIN DIACYLGLYCERYL TRANSFERASE"/>
    <property type="match status" value="1"/>
</dbReference>
<evidence type="ECO:0000256" key="7">
    <source>
        <dbReference type="HAMAP-Rule" id="MF_01147"/>
    </source>
</evidence>
<evidence type="ECO:0000313" key="8">
    <source>
        <dbReference type="EMBL" id="MCW3476027.1"/>
    </source>
</evidence>
<comment type="function">
    <text evidence="7">Catalyzes the transfer of the diacylglyceryl group from phosphatidylglycerol to the sulfhydryl group of the N-terminal cysteine of a prolipoprotein, the first step in the formation of mature lipoproteins.</text>
</comment>
<keyword evidence="9" id="KW-1185">Reference proteome</keyword>
<evidence type="ECO:0000256" key="6">
    <source>
        <dbReference type="ARBA" id="ARBA00023136"/>
    </source>
</evidence>
<feature type="binding site" evidence="7">
    <location>
        <position position="142"/>
    </location>
    <ligand>
        <name>a 1,2-diacyl-sn-glycero-3-phospho-(1'-sn-glycerol)</name>
        <dbReference type="ChEBI" id="CHEBI:64716"/>
    </ligand>
</feature>
<feature type="transmembrane region" description="Helical" evidence="7">
    <location>
        <begin position="179"/>
        <end position="196"/>
    </location>
</feature>
<keyword evidence="6 7" id="KW-0472">Membrane</keyword>
<reference evidence="8" key="2">
    <citation type="submission" date="2022-10" db="EMBL/GenBank/DDBJ databases">
        <authorList>
            <person name="Trinh H.N."/>
        </authorList>
    </citation>
    <scope>NUCLEOTIDE SEQUENCE</scope>
    <source>
        <strain evidence="8">RN2-1</strain>
    </source>
</reference>
<proteinExistence type="inferred from homology"/>
<organism evidence="8 9">
    <name type="scientific">Limobrevibacterium gyesilva</name>
    <dbReference type="NCBI Taxonomy" id="2991712"/>
    <lineage>
        <taxon>Bacteria</taxon>
        <taxon>Pseudomonadati</taxon>
        <taxon>Pseudomonadota</taxon>
        <taxon>Alphaproteobacteria</taxon>
        <taxon>Acetobacterales</taxon>
        <taxon>Acetobacteraceae</taxon>
        <taxon>Limobrevibacterium</taxon>
    </lineage>
</organism>
<evidence type="ECO:0000256" key="2">
    <source>
        <dbReference type="ARBA" id="ARBA00022475"/>
    </source>
</evidence>
<accession>A0AA42CIK9</accession>
<gene>
    <name evidence="7 8" type="primary">lgt</name>
    <name evidence="8" type="ORF">OL599_15720</name>
</gene>